<evidence type="ECO:0000259" key="7">
    <source>
        <dbReference type="Pfam" id="PF14322"/>
    </source>
</evidence>
<name>A0A7X9XIG6_9BACE</name>
<dbReference type="Gene3D" id="1.25.40.390">
    <property type="match status" value="1"/>
</dbReference>
<feature type="domain" description="RagB/SusD" evidence="6">
    <location>
        <begin position="262"/>
        <end position="535"/>
    </location>
</feature>
<comment type="similarity">
    <text evidence="2">Belongs to the SusD family.</text>
</comment>
<dbReference type="AlphaFoldDB" id="A0A7X9XIG6"/>
<reference evidence="8 9" key="1">
    <citation type="submission" date="2020-04" db="EMBL/GenBank/DDBJ databases">
        <authorList>
            <person name="Hitch T.C.A."/>
            <person name="Wylensek D."/>
            <person name="Clavel T."/>
        </authorList>
    </citation>
    <scope>NUCLEOTIDE SEQUENCE [LARGE SCALE GENOMIC DNA]</scope>
    <source>
        <strain evidence="8 9">WCA3-601-WT-5E</strain>
    </source>
</reference>
<dbReference type="EMBL" id="JABAGL010000012">
    <property type="protein sequence ID" value="NME86388.1"/>
    <property type="molecule type" value="Genomic_DNA"/>
</dbReference>
<evidence type="ECO:0000313" key="9">
    <source>
        <dbReference type="Proteomes" id="UP000520291"/>
    </source>
</evidence>
<evidence type="ECO:0000256" key="4">
    <source>
        <dbReference type="ARBA" id="ARBA00023136"/>
    </source>
</evidence>
<keyword evidence="5" id="KW-0998">Cell outer membrane</keyword>
<dbReference type="RefSeq" id="WP_168947681.1">
    <property type="nucleotide sequence ID" value="NZ_JABAGL010000012.1"/>
</dbReference>
<gene>
    <name evidence="8" type="ORF">HF841_10215</name>
</gene>
<dbReference type="InterPro" id="IPR011990">
    <property type="entry name" value="TPR-like_helical_dom_sf"/>
</dbReference>
<evidence type="ECO:0000256" key="2">
    <source>
        <dbReference type="ARBA" id="ARBA00006275"/>
    </source>
</evidence>
<dbReference type="SUPFAM" id="SSF48452">
    <property type="entry name" value="TPR-like"/>
    <property type="match status" value="1"/>
</dbReference>
<comment type="subcellular location">
    <subcellularLocation>
        <location evidence="1">Cell outer membrane</location>
    </subcellularLocation>
</comment>
<organism evidence="8 9">
    <name type="scientific">Bacteroides eggerthii</name>
    <dbReference type="NCBI Taxonomy" id="28111"/>
    <lineage>
        <taxon>Bacteria</taxon>
        <taxon>Pseudomonadati</taxon>
        <taxon>Bacteroidota</taxon>
        <taxon>Bacteroidia</taxon>
        <taxon>Bacteroidales</taxon>
        <taxon>Bacteroidaceae</taxon>
        <taxon>Bacteroides</taxon>
    </lineage>
</organism>
<dbReference type="InterPro" id="IPR033985">
    <property type="entry name" value="SusD-like_N"/>
</dbReference>
<dbReference type="GO" id="GO:0009279">
    <property type="term" value="C:cell outer membrane"/>
    <property type="evidence" value="ECO:0007669"/>
    <property type="project" value="UniProtKB-SubCell"/>
</dbReference>
<dbReference type="Pfam" id="PF14322">
    <property type="entry name" value="SusD-like_3"/>
    <property type="match status" value="1"/>
</dbReference>
<accession>A0A7X9XIG6</accession>
<keyword evidence="4" id="KW-0472">Membrane</keyword>
<evidence type="ECO:0000256" key="5">
    <source>
        <dbReference type="ARBA" id="ARBA00023237"/>
    </source>
</evidence>
<evidence type="ECO:0000256" key="1">
    <source>
        <dbReference type="ARBA" id="ARBA00004442"/>
    </source>
</evidence>
<evidence type="ECO:0000313" key="8">
    <source>
        <dbReference type="EMBL" id="NME86388.1"/>
    </source>
</evidence>
<dbReference type="CDD" id="cd08977">
    <property type="entry name" value="SusD"/>
    <property type="match status" value="1"/>
</dbReference>
<dbReference type="Proteomes" id="UP000520291">
    <property type="component" value="Unassembled WGS sequence"/>
</dbReference>
<feature type="domain" description="SusD-like N-terminal" evidence="7">
    <location>
        <begin position="46"/>
        <end position="217"/>
    </location>
</feature>
<dbReference type="PROSITE" id="PS51257">
    <property type="entry name" value="PROKAR_LIPOPROTEIN"/>
    <property type="match status" value="1"/>
</dbReference>
<comment type="caution">
    <text evidence="8">The sequence shown here is derived from an EMBL/GenBank/DDBJ whole genome shotgun (WGS) entry which is preliminary data.</text>
</comment>
<proteinExistence type="inferred from homology"/>
<dbReference type="InterPro" id="IPR012944">
    <property type="entry name" value="SusD_RagB_dom"/>
</dbReference>
<sequence length="535" mass="60262">MRTLKYIIGISLAVGLVACDDFLVETPQTAFEKEGIYNTVGSANAVLSGAYSTLAEYDYFGFNYFHVVNVTSGMGVSVKDNDKGLTAMNIEPTNTNMTKMYIGMYKTIRVVNDIIEGMKTSAISSEAEKNRIAGEAYLMRGMTYFNLVRLFGRVSLVIMPPTSYGDAQTPRAEVADVYKQIISDLTDAYSKLPLPADKVVGRPHKYAAQALLAKVYLTLAGNEEESEYWQKAYDAALDVYKHGGYELVALDKMYGSTNKNNKESIIEIQFSGSVNDGRMTETTFPSGHSLMSNLPAKGKSWGKTRPTQRAFDQFEEGDPRREFSFVHTEYKTRFPREGKPDRVALYPLLKKGKGQDYINKDSEYPAWKKYADPTLVIATNANFVYYRYADLLLVLAEAANEIGEDAMPYLKLVLDRARDSNGDGSVAADEIYPSDPVETDKVSLREFIFRERLKELTGECDEWYTVRRRGAGYLKKIMEEHNARIEELYGNKNVPVIYVYDTSDENVTKNLLMPIPADEINRNENMGQDEQNPGY</sequence>
<evidence type="ECO:0000256" key="3">
    <source>
        <dbReference type="ARBA" id="ARBA00022729"/>
    </source>
</evidence>
<keyword evidence="3" id="KW-0732">Signal</keyword>
<dbReference type="Pfam" id="PF07980">
    <property type="entry name" value="SusD_RagB"/>
    <property type="match status" value="1"/>
</dbReference>
<evidence type="ECO:0000259" key="6">
    <source>
        <dbReference type="Pfam" id="PF07980"/>
    </source>
</evidence>
<protein>
    <submittedName>
        <fullName evidence="8">RagB/SusD family nutrient uptake outer membrane protein</fullName>
    </submittedName>
</protein>